<sequence length="75" mass="8459">MKLLVKYVVLVSFLLVIYFRIIDAESELQCTKESDRGNICKKQCAEAEECRCITPPYTACFTGPCLYATCVAKPE</sequence>
<feature type="signal peptide" evidence="1">
    <location>
        <begin position="1"/>
        <end position="24"/>
    </location>
</feature>
<evidence type="ECO:0000256" key="1">
    <source>
        <dbReference type="SAM" id="SignalP"/>
    </source>
</evidence>
<accession>A0A067QM12</accession>
<protein>
    <submittedName>
        <fullName evidence="2">Uncharacterized protein</fullName>
    </submittedName>
</protein>
<dbReference type="InParanoid" id="A0A067QM12"/>
<reference evidence="2 3" key="1">
    <citation type="journal article" date="2014" name="Nat. Commun.">
        <title>Molecular traces of alternative social organization in a termite genome.</title>
        <authorList>
            <person name="Terrapon N."/>
            <person name="Li C."/>
            <person name="Robertson H.M."/>
            <person name="Ji L."/>
            <person name="Meng X."/>
            <person name="Booth W."/>
            <person name="Chen Z."/>
            <person name="Childers C.P."/>
            <person name="Glastad K.M."/>
            <person name="Gokhale K."/>
            <person name="Gowin J."/>
            <person name="Gronenberg W."/>
            <person name="Hermansen R.A."/>
            <person name="Hu H."/>
            <person name="Hunt B.G."/>
            <person name="Huylmans A.K."/>
            <person name="Khalil S.M."/>
            <person name="Mitchell R.D."/>
            <person name="Munoz-Torres M.C."/>
            <person name="Mustard J.A."/>
            <person name="Pan H."/>
            <person name="Reese J.T."/>
            <person name="Scharf M.E."/>
            <person name="Sun F."/>
            <person name="Vogel H."/>
            <person name="Xiao J."/>
            <person name="Yang W."/>
            <person name="Yang Z."/>
            <person name="Yang Z."/>
            <person name="Zhou J."/>
            <person name="Zhu J."/>
            <person name="Brent C.S."/>
            <person name="Elsik C.G."/>
            <person name="Goodisman M.A."/>
            <person name="Liberles D.A."/>
            <person name="Roe R.M."/>
            <person name="Vargo E.L."/>
            <person name="Vilcinskas A."/>
            <person name="Wang J."/>
            <person name="Bornberg-Bauer E."/>
            <person name="Korb J."/>
            <person name="Zhang G."/>
            <person name="Liebig J."/>
        </authorList>
    </citation>
    <scope>NUCLEOTIDE SEQUENCE [LARGE SCALE GENOMIC DNA]</scope>
    <source>
        <tissue evidence="2">Whole organism</tissue>
    </source>
</reference>
<feature type="chain" id="PRO_5001648122" evidence="1">
    <location>
        <begin position="25"/>
        <end position="75"/>
    </location>
</feature>
<dbReference type="EMBL" id="KK853163">
    <property type="protein sequence ID" value="KDR10409.1"/>
    <property type="molecule type" value="Genomic_DNA"/>
</dbReference>
<dbReference type="AlphaFoldDB" id="A0A067QM12"/>
<keyword evidence="3" id="KW-1185">Reference proteome</keyword>
<gene>
    <name evidence="2" type="ORF">L798_15421</name>
</gene>
<dbReference type="Proteomes" id="UP000027135">
    <property type="component" value="Unassembled WGS sequence"/>
</dbReference>
<keyword evidence="1" id="KW-0732">Signal</keyword>
<evidence type="ECO:0000313" key="2">
    <source>
        <dbReference type="EMBL" id="KDR10409.1"/>
    </source>
</evidence>
<name>A0A067QM12_ZOONE</name>
<evidence type="ECO:0000313" key="3">
    <source>
        <dbReference type="Proteomes" id="UP000027135"/>
    </source>
</evidence>
<organism evidence="2 3">
    <name type="scientific">Zootermopsis nevadensis</name>
    <name type="common">Dampwood termite</name>
    <dbReference type="NCBI Taxonomy" id="136037"/>
    <lineage>
        <taxon>Eukaryota</taxon>
        <taxon>Metazoa</taxon>
        <taxon>Ecdysozoa</taxon>
        <taxon>Arthropoda</taxon>
        <taxon>Hexapoda</taxon>
        <taxon>Insecta</taxon>
        <taxon>Pterygota</taxon>
        <taxon>Neoptera</taxon>
        <taxon>Polyneoptera</taxon>
        <taxon>Dictyoptera</taxon>
        <taxon>Blattodea</taxon>
        <taxon>Blattoidea</taxon>
        <taxon>Termitoidae</taxon>
        <taxon>Termopsidae</taxon>
        <taxon>Zootermopsis</taxon>
    </lineage>
</organism>
<proteinExistence type="predicted"/>